<dbReference type="GO" id="GO:0004474">
    <property type="term" value="F:malate synthase activity"/>
    <property type="evidence" value="ECO:0007669"/>
    <property type="project" value="InterPro"/>
</dbReference>
<dbReference type="InterPro" id="IPR048355">
    <property type="entry name" value="MS_C"/>
</dbReference>
<dbReference type="InterPro" id="IPR044856">
    <property type="entry name" value="Malate_synth_C_sf"/>
</dbReference>
<evidence type="ECO:0000313" key="2">
    <source>
        <dbReference type="EMBL" id="EQD79731.1"/>
    </source>
</evidence>
<dbReference type="Pfam" id="PF20659">
    <property type="entry name" value="MS_C"/>
    <property type="match status" value="1"/>
</dbReference>
<dbReference type="InterPro" id="IPR006252">
    <property type="entry name" value="Malate_synthA"/>
</dbReference>
<dbReference type="GO" id="GO:0005782">
    <property type="term" value="C:peroxisomal matrix"/>
    <property type="evidence" value="ECO:0007669"/>
    <property type="project" value="TreeGrafter"/>
</dbReference>
<organism evidence="2">
    <name type="scientific">mine drainage metagenome</name>
    <dbReference type="NCBI Taxonomy" id="410659"/>
    <lineage>
        <taxon>unclassified sequences</taxon>
        <taxon>metagenomes</taxon>
        <taxon>ecological metagenomes</taxon>
    </lineage>
</organism>
<dbReference type="AlphaFoldDB" id="T1C2Q1"/>
<dbReference type="EMBL" id="AUZY01000045">
    <property type="protein sequence ID" value="EQD79731.1"/>
    <property type="molecule type" value="Genomic_DNA"/>
</dbReference>
<reference evidence="2" key="2">
    <citation type="journal article" date="2014" name="ISME J.">
        <title>Microbial stratification in low pH oxic and suboxic macroscopic growths along an acid mine drainage.</title>
        <authorList>
            <person name="Mendez-Garcia C."/>
            <person name="Mesa V."/>
            <person name="Sprenger R.R."/>
            <person name="Richter M."/>
            <person name="Diez M.S."/>
            <person name="Solano J."/>
            <person name="Bargiela R."/>
            <person name="Golyshina O.V."/>
            <person name="Manteca A."/>
            <person name="Ramos J.L."/>
            <person name="Gallego J.R."/>
            <person name="Llorente I."/>
            <person name="Martins Dos Santos V.A."/>
            <person name="Jensen O.N."/>
            <person name="Pelaez A.I."/>
            <person name="Sanchez J."/>
            <person name="Ferrer M."/>
        </authorList>
    </citation>
    <scope>NUCLEOTIDE SEQUENCE</scope>
</reference>
<dbReference type="PANTHER" id="PTHR42902">
    <property type="entry name" value="MALATE SYNTHASE"/>
    <property type="match status" value="1"/>
</dbReference>
<sequence length="121" mass="13161">EEGVRRNARVSFLYLESWLRGIGCVPIDHLMEDAATAEIARSELWYWIHHSEPLDGGGAVDGALFRRHLAAEVADLRSAAPRGGDASSISRAAEILDRAVTSPEMEEFITTVAYAALADPP</sequence>
<gene>
    <name evidence="2" type="ORF">B1B_00054</name>
</gene>
<comment type="caution">
    <text evidence="2">The sequence shown here is derived from an EMBL/GenBank/DDBJ whole genome shotgun (WGS) entry which is preliminary data.</text>
</comment>
<dbReference type="InterPro" id="IPR011076">
    <property type="entry name" value="Malate_synth_sf"/>
</dbReference>
<reference evidence="2" key="1">
    <citation type="submission" date="2013-08" db="EMBL/GenBank/DDBJ databases">
        <authorList>
            <person name="Mendez C."/>
            <person name="Richter M."/>
            <person name="Ferrer M."/>
            <person name="Sanchez J."/>
        </authorList>
    </citation>
    <scope>NUCLEOTIDE SEQUENCE</scope>
</reference>
<dbReference type="GO" id="GO:0006097">
    <property type="term" value="P:glyoxylate cycle"/>
    <property type="evidence" value="ECO:0007669"/>
    <property type="project" value="InterPro"/>
</dbReference>
<dbReference type="FunFam" id="1.20.1220.12:FF:000001">
    <property type="entry name" value="Malate synthase"/>
    <property type="match status" value="1"/>
</dbReference>
<accession>T1C2Q1</accession>
<proteinExistence type="predicted"/>
<feature type="domain" description="Malate synthase C-terminal" evidence="1">
    <location>
        <begin position="1"/>
        <end position="116"/>
    </location>
</feature>
<dbReference type="PANTHER" id="PTHR42902:SF1">
    <property type="entry name" value="MALATE SYNTHASE 1-RELATED"/>
    <property type="match status" value="1"/>
</dbReference>
<evidence type="ECO:0000259" key="1">
    <source>
        <dbReference type="Pfam" id="PF20659"/>
    </source>
</evidence>
<protein>
    <submittedName>
        <fullName evidence="2">Malate synthase A</fullName>
    </submittedName>
</protein>
<feature type="non-terminal residue" evidence="2">
    <location>
        <position position="1"/>
    </location>
</feature>
<name>T1C2Q1_9ZZZZ</name>
<dbReference type="SUPFAM" id="SSF51645">
    <property type="entry name" value="Malate synthase G"/>
    <property type="match status" value="1"/>
</dbReference>
<dbReference type="Gene3D" id="1.20.1220.12">
    <property type="entry name" value="Malate synthase, domain III"/>
    <property type="match status" value="1"/>
</dbReference>